<proteinExistence type="predicted"/>
<organism evidence="1 2">
    <name type="scientific">Algicella marina</name>
    <dbReference type="NCBI Taxonomy" id="2683284"/>
    <lineage>
        <taxon>Bacteria</taxon>
        <taxon>Pseudomonadati</taxon>
        <taxon>Pseudomonadota</taxon>
        <taxon>Alphaproteobacteria</taxon>
        <taxon>Rhodobacterales</taxon>
        <taxon>Paracoccaceae</taxon>
        <taxon>Algicella</taxon>
    </lineage>
</organism>
<accession>A0A6P1T6M3</accession>
<dbReference type="AlphaFoldDB" id="A0A6P1T6M3"/>
<evidence type="ECO:0000313" key="1">
    <source>
        <dbReference type="EMBL" id="QHQ37405.1"/>
    </source>
</evidence>
<keyword evidence="1" id="KW-0436">Ligase</keyword>
<evidence type="ECO:0000313" key="2">
    <source>
        <dbReference type="Proteomes" id="UP000464495"/>
    </source>
</evidence>
<dbReference type="KEGG" id="amaq:GO499_12290"/>
<dbReference type="EMBL" id="CP046620">
    <property type="protein sequence ID" value="QHQ37405.1"/>
    <property type="molecule type" value="Genomic_DNA"/>
</dbReference>
<reference evidence="1 2" key="1">
    <citation type="submission" date="2019-12" db="EMBL/GenBank/DDBJ databases">
        <title>Complete genome sequence of Algicella marina strain 9Alg 56(T) isolated from the red alga Tichocarpus crinitus.</title>
        <authorList>
            <person name="Kim S.-G."/>
            <person name="Nedashkovskaya O.I."/>
        </authorList>
    </citation>
    <scope>NUCLEOTIDE SEQUENCE [LARGE SCALE GENOMIC DNA]</scope>
    <source>
        <strain evidence="1 2">9Alg 56</strain>
    </source>
</reference>
<keyword evidence="2" id="KW-1185">Reference proteome</keyword>
<dbReference type="Pfam" id="PF06347">
    <property type="entry name" value="SH3_4"/>
    <property type="match status" value="2"/>
</dbReference>
<dbReference type="GO" id="GO:0004812">
    <property type="term" value="F:aminoacyl-tRNA ligase activity"/>
    <property type="evidence" value="ECO:0007669"/>
    <property type="project" value="UniProtKB-KW"/>
</dbReference>
<dbReference type="Proteomes" id="UP000464495">
    <property type="component" value="Chromosome"/>
</dbReference>
<name>A0A6P1T6M3_9RHOB</name>
<keyword evidence="1" id="KW-0030">Aminoacyl-tRNA synthetase</keyword>
<gene>
    <name evidence="1" type="ORF">GO499_12290</name>
</gene>
<dbReference type="Gene3D" id="2.30.30.40">
    <property type="entry name" value="SH3 Domains"/>
    <property type="match status" value="2"/>
</dbReference>
<dbReference type="InterPro" id="IPR010466">
    <property type="entry name" value="DUF1058"/>
</dbReference>
<protein>
    <submittedName>
        <fullName evidence="1">Aspartyl-trna synthetase</fullName>
    </submittedName>
</protein>
<dbReference type="RefSeq" id="WP_161863960.1">
    <property type="nucleotide sequence ID" value="NZ_CP046620.1"/>
</dbReference>
<sequence>MAAVAATFLAVSGQAGEQAFGPVTKLPMPRYVSIKAAEANARRGPSTEHRIDWVFQRRHLPVQITAEYGHWRRIRDQDGASGWVHYALLSGARFVTVTEDQAALRRGPADSAEVLARAELGVVARLGKCVPAWCEVKAGGYRGWIAKGEIWGVGAGEIRD</sequence>